<dbReference type="InterPro" id="IPR000250">
    <property type="entry name" value="Peptidase_G1"/>
</dbReference>
<feature type="signal peptide" evidence="2">
    <location>
        <begin position="1"/>
        <end position="28"/>
    </location>
</feature>
<dbReference type="RefSeq" id="WP_125565892.1">
    <property type="nucleotide sequence ID" value="NZ_AP019307.1"/>
</dbReference>
<proteinExistence type="predicted"/>
<dbReference type="PANTHER" id="PTHR37536">
    <property type="entry name" value="PUTATIVE (AFU_ORTHOLOGUE AFUA_3G02970)-RELATED"/>
    <property type="match status" value="1"/>
</dbReference>
<keyword evidence="2" id="KW-0732">Signal</keyword>
<evidence type="ECO:0000313" key="3">
    <source>
        <dbReference type="EMBL" id="BBH15890.1"/>
    </source>
</evidence>
<evidence type="ECO:0000256" key="1">
    <source>
        <dbReference type="PIRSR" id="PIRSR600250-50"/>
    </source>
</evidence>
<dbReference type="Gene3D" id="2.60.120.700">
    <property type="entry name" value="Peptidase G1"/>
    <property type="match status" value="1"/>
</dbReference>
<dbReference type="KEGG" id="nbe:Back2_01770"/>
<protein>
    <recommendedName>
        <fullName evidence="5">Peptidase A4 family protein</fullName>
    </recommendedName>
</protein>
<dbReference type="OrthoDB" id="2630173at2"/>
<organism evidence="3 4">
    <name type="scientific">Nocardioides baekrokdamisoli</name>
    <dbReference type="NCBI Taxonomy" id="1804624"/>
    <lineage>
        <taxon>Bacteria</taxon>
        <taxon>Bacillati</taxon>
        <taxon>Actinomycetota</taxon>
        <taxon>Actinomycetes</taxon>
        <taxon>Propionibacteriales</taxon>
        <taxon>Nocardioidaceae</taxon>
        <taxon>Nocardioides</taxon>
    </lineage>
</organism>
<feature type="chain" id="PRO_5018289792" description="Peptidase A4 family protein" evidence="2">
    <location>
        <begin position="29"/>
        <end position="244"/>
    </location>
</feature>
<dbReference type="GO" id="GO:0006508">
    <property type="term" value="P:proteolysis"/>
    <property type="evidence" value="ECO:0007669"/>
    <property type="project" value="InterPro"/>
</dbReference>
<feature type="active site" description="Proton acceptor" evidence="1">
    <location>
        <position position="178"/>
    </location>
</feature>
<dbReference type="Pfam" id="PF01828">
    <property type="entry name" value="Peptidase_A4"/>
    <property type="match status" value="1"/>
</dbReference>
<dbReference type="EMBL" id="AP019307">
    <property type="protein sequence ID" value="BBH15890.1"/>
    <property type="molecule type" value="Genomic_DNA"/>
</dbReference>
<dbReference type="InterPro" id="IPR013320">
    <property type="entry name" value="ConA-like_dom_sf"/>
</dbReference>
<reference evidence="3 4" key="1">
    <citation type="submission" date="2018-11" db="EMBL/GenBank/DDBJ databases">
        <title>Complete genome sequence of Nocardioides baekrokdamisoli strain KCTC 39748.</title>
        <authorList>
            <person name="Kang S.W."/>
            <person name="Lee K.C."/>
            <person name="Kim K.K."/>
            <person name="Kim J.S."/>
            <person name="Kim D.S."/>
            <person name="Ko S.H."/>
            <person name="Yang S.H."/>
            <person name="Shin Y.K."/>
            <person name="Lee J.S."/>
        </authorList>
    </citation>
    <scope>NUCLEOTIDE SEQUENCE [LARGE SCALE GENOMIC DNA]</scope>
    <source>
        <strain evidence="3 4">KCTC 39748</strain>
    </source>
</reference>
<dbReference type="AlphaFoldDB" id="A0A3G9IAW1"/>
<dbReference type="CDD" id="cd13426">
    <property type="entry name" value="Peptidase_G1"/>
    <property type="match status" value="1"/>
</dbReference>
<dbReference type="SUPFAM" id="SSF49899">
    <property type="entry name" value="Concanavalin A-like lectins/glucanases"/>
    <property type="match status" value="1"/>
</dbReference>
<keyword evidence="4" id="KW-1185">Reference proteome</keyword>
<evidence type="ECO:0000313" key="4">
    <source>
        <dbReference type="Proteomes" id="UP000271573"/>
    </source>
</evidence>
<sequence length="244" mass="25168">MSQHVVSRTAHISAVLLLAAGSTVVSQAATGATDHSALRRGTAGTSTNWSGYDVTAGGYTRVTASWVQPSVTCSGKKNAYSSFWVGLDGDGSSSVEQTGTDADCSRGRPAYYGWYEMYPAAPVNFTNPVSPGDTITATVTSDGAGNFTLLLTDGTKWTRTVTRSLTTAQLQSAEVIAEAPSSGRGVLPLANFGSVTFTGAQVNGTPIGSLNPNQITMAASGIVKAQPGPLSPDGQQFRVAWAHS</sequence>
<evidence type="ECO:0000256" key="2">
    <source>
        <dbReference type="SAM" id="SignalP"/>
    </source>
</evidence>
<gene>
    <name evidence="3" type="ORF">Back2_01770</name>
</gene>
<dbReference type="InterPro" id="IPR038656">
    <property type="entry name" value="Peptidase_G1_sf"/>
</dbReference>
<dbReference type="PANTHER" id="PTHR37536:SF1">
    <property type="entry name" value="ASPERGILLOPEPSIN, PUTAITVE (AFU_ORTHOLOGUE AFUA_7G01200)"/>
    <property type="match status" value="1"/>
</dbReference>
<dbReference type="Proteomes" id="UP000271573">
    <property type="component" value="Chromosome"/>
</dbReference>
<accession>A0A3G9IAW1</accession>
<dbReference type="GO" id="GO:0070007">
    <property type="term" value="F:glutamic-type endopeptidase activity"/>
    <property type="evidence" value="ECO:0007669"/>
    <property type="project" value="InterPro"/>
</dbReference>
<evidence type="ECO:0008006" key="5">
    <source>
        <dbReference type="Google" id="ProtNLM"/>
    </source>
</evidence>
<name>A0A3G9IAW1_9ACTN</name>